<organism evidence="9 10">
    <name type="scientific">Lactiplantibacillus pentosus</name>
    <name type="common">Lactobacillus pentosus</name>
    <dbReference type="NCBI Taxonomy" id="1589"/>
    <lineage>
        <taxon>Bacteria</taxon>
        <taxon>Bacillati</taxon>
        <taxon>Bacillota</taxon>
        <taxon>Bacilli</taxon>
        <taxon>Lactobacillales</taxon>
        <taxon>Lactobacillaceae</taxon>
        <taxon>Lactiplantibacillus</taxon>
    </lineage>
</organism>
<dbReference type="Pfam" id="PF00874">
    <property type="entry name" value="PRD"/>
    <property type="match status" value="2"/>
</dbReference>
<evidence type="ECO:0000256" key="5">
    <source>
        <dbReference type="ARBA" id="ARBA00023163"/>
    </source>
</evidence>
<feature type="domain" description="PRD" evidence="8">
    <location>
        <begin position="294"/>
        <end position="402"/>
    </location>
</feature>
<keyword evidence="3" id="KW-0805">Transcription regulation</keyword>
<sequence length="650" mass="75102">MTTINTTDEKLSSDVQRVIAYIYSKDVVHYSELMKLLNVSRKKVPDYLDLVEQALRGTDVKLIRKRNVGIYFEGDFDKFKQRFQDESQLLNLDAIGRENLILLRLLMSSHEFTMAQLCERFFISGSTLDRDIRLIKNRLVTANLKLMSNNHGLYIQGSERDKRNIASTIIAKYWRESVKGNSRVVKFPDSLNDLIDKDSLLKVQAVLHELQHQTGLTFTEYQYQSLLIHICISTLRIKSDRFLQDSDYSVNKFCKETTILVQLLEDKLNICIPNTEREYLNIHILAAKENRIEVTDFDQHTQLNSKLKTISDFLTYELVDVDDQLINDLSIHLEPALHRFQVGLQAFNPYTREIIKLYPQAFEMAFELAQKINQRFMVRMDKNEIAYLALHFEAYLERKQPSSPVQNTVSIVVVCSTGMGTARLLTQRIKRYFKKLVSIKRVISVSELFRTKISEDLVVSTLPLEIPNKQVIVIEPFFSQDERDLLKKQIMEIQQRKQSGTNAFVKLLNSKLIFANQKLSQRSEVIKFIGSHLISHNFANQGVVEAALEREQVASTVIEKGLAAIPHTASKFILNSSISVYVNPDGIQWGDDHVKVVFFIGFSDQDLKELSLDEVYKYFDRLLASKKTMLEIANAKSTEQVLTIIRQFYQ</sequence>
<dbReference type="AlphaFoldDB" id="A0AB37RMX2"/>
<evidence type="ECO:0000256" key="1">
    <source>
        <dbReference type="ARBA" id="ARBA00022679"/>
    </source>
</evidence>
<accession>A0AB37RMX2</accession>
<dbReference type="Proteomes" id="UP000281061">
    <property type="component" value="Unassembled WGS sequence"/>
</dbReference>
<feature type="domain" description="PTS EIIB type-2" evidence="7">
    <location>
        <begin position="409"/>
        <end position="498"/>
    </location>
</feature>
<feature type="domain" description="PTS EIIA type-2" evidence="6">
    <location>
        <begin position="506"/>
        <end position="648"/>
    </location>
</feature>
<dbReference type="Gene3D" id="3.40.50.2300">
    <property type="match status" value="1"/>
</dbReference>
<dbReference type="PROSITE" id="PS51372">
    <property type="entry name" value="PRD_2"/>
    <property type="match status" value="2"/>
</dbReference>
<evidence type="ECO:0000259" key="6">
    <source>
        <dbReference type="PROSITE" id="PS51094"/>
    </source>
</evidence>
<keyword evidence="2" id="KW-0677">Repeat</keyword>
<dbReference type="Gene3D" id="3.40.930.10">
    <property type="entry name" value="Mannitol-specific EII, Chain A"/>
    <property type="match status" value="1"/>
</dbReference>
<name>A0AB37RMX2_LACPE</name>
<dbReference type="InterPro" id="IPR011608">
    <property type="entry name" value="PRD"/>
</dbReference>
<dbReference type="InterPro" id="IPR036634">
    <property type="entry name" value="PRD_sf"/>
</dbReference>
<dbReference type="InterPro" id="IPR007737">
    <property type="entry name" value="Mga_HTH"/>
</dbReference>
<evidence type="ECO:0000256" key="3">
    <source>
        <dbReference type="ARBA" id="ARBA00023015"/>
    </source>
</evidence>
<dbReference type="GO" id="GO:0009401">
    <property type="term" value="P:phosphoenolpyruvate-dependent sugar phosphotransferase system"/>
    <property type="evidence" value="ECO:0007669"/>
    <property type="project" value="InterPro"/>
</dbReference>
<dbReference type="CDD" id="cd05568">
    <property type="entry name" value="PTS_IIB_bgl_like"/>
    <property type="match status" value="1"/>
</dbReference>
<dbReference type="InterPro" id="IPR013011">
    <property type="entry name" value="PTS_EIIB_2"/>
</dbReference>
<evidence type="ECO:0000259" key="8">
    <source>
        <dbReference type="PROSITE" id="PS51372"/>
    </source>
</evidence>
<dbReference type="Pfam" id="PF05043">
    <property type="entry name" value="Mga"/>
    <property type="match status" value="1"/>
</dbReference>
<dbReference type="InterPro" id="IPR002178">
    <property type="entry name" value="PTS_EIIA_type-2_dom"/>
</dbReference>
<dbReference type="Gene3D" id="1.10.1790.10">
    <property type="entry name" value="PRD domain"/>
    <property type="match status" value="2"/>
</dbReference>
<evidence type="ECO:0000313" key="9">
    <source>
        <dbReference type="EMBL" id="RMW57064.1"/>
    </source>
</evidence>
<keyword evidence="5" id="KW-0804">Transcription</keyword>
<dbReference type="Pfam" id="PF00359">
    <property type="entry name" value="PTS_EIIA_2"/>
    <property type="match status" value="1"/>
</dbReference>
<dbReference type="PROSITE" id="PS51099">
    <property type="entry name" value="PTS_EIIB_TYPE_2"/>
    <property type="match status" value="1"/>
</dbReference>
<dbReference type="InterPro" id="IPR036095">
    <property type="entry name" value="PTS_EIIB-like_sf"/>
</dbReference>
<dbReference type="GO" id="GO:0008982">
    <property type="term" value="F:protein-N(PI)-phosphohistidine-sugar phosphotransferase activity"/>
    <property type="evidence" value="ECO:0007669"/>
    <property type="project" value="InterPro"/>
</dbReference>
<comment type="caution">
    <text evidence="9">The sequence shown here is derived from an EMBL/GenBank/DDBJ whole genome shotgun (WGS) entry which is preliminary data.</text>
</comment>
<reference evidence="9 10" key="1">
    <citation type="submission" date="2018-10" db="EMBL/GenBank/DDBJ databases">
        <title>Genome sequences of five Lactobacillus pentosus strains isolated from brines of traditionally fermented spanish-style green table olives and differences between them.</title>
        <authorList>
            <person name="Jimenez Diaz R."/>
        </authorList>
    </citation>
    <scope>NUCLEOTIDE SEQUENCE [LARGE SCALE GENOMIC DNA]</scope>
    <source>
        <strain evidence="9 10">IG8</strain>
    </source>
</reference>
<protein>
    <submittedName>
        <fullName evidence="9">Transcription antiterminator</fullName>
    </submittedName>
</protein>
<dbReference type="GO" id="GO:0006355">
    <property type="term" value="P:regulation of DNA-templated transcription"/>
    <property type="evidence" value="ECO:0007669"/>
    <property type="project" value="InterPro"/>
</dbReference>
<evidence type="ECO:0000259" key="7">
    <source>
        <dbReference type="PROSITE" id="PS51099"/>
    </source>
</evidence>
<dbReference type="PROSITE" id="PS51094">
    <property type="entry name" value="PTS_EIIA_TYPE_2"/>
    <property type="match status" value="1"/>
</dbReference>
<evidence type="ECO:0000256" key="2">
    <source>
        <dbReference type="ARBA" id="ARBA00022737"/>
    </source>
</evidence>
<dbReference type="SUPFAM" id="SSF52794">
    <property type="entry name" value="PTS system IIB component-like"/>
    <property type="match status" value="1"/>
</dbReference>
<gene>
    <name evidence="9" type="ORF">D6U17_01790</name>
</gene>
<dbReference type="RefSeq" id="WP_122211337.1">
    <property type="nucleotide sequence ID" value="NZ_RDCH01000042.1"/>
</dbReference>
<dbReference type="PANTHER" id="PTHR30185:SF13">
    <property type="entry name" value="LICABCH OPERON REGULATOR-RELATED"/>
    <property type="match status" value="1"/>
</dbReference>
<dbReference type="InterPro" id="IPR016152">
    <property type="entry name" value="PTrfase/Anion_transptr"/>
</dbReference>
<dbReference type="SUPFAM" id="SSF63520">
    <property type="entry name" value="PTS-regulatory domain, PRD"/>
    <property type="match status" value="2"/>
</dbReference>
<keyword evidence="4" id="KW-0010">Activator</keyword>
<proteinExistence type="predicted"/>
<keyword evidence="1" id="KW-0808">Transferase</keyword>
<dbReference type="EMBL" id="RDCL01000021">
    <property type="protein sequence ID" value="RMW57064.1"/>
    <property type="molecule type" value="Genomic_DNA"/>
</dbReference>
<dbReference type="SUPFAM" id="SSF55804">
    <property type="entry name" value="Phoshotransferase/anion transport protein"/>
    <property type="match status" value="1"/>
</dbReference>
<evidence type="ECO:0000256" key="4">
    <source>
        <dbReference type="ARBA" id="ARBA00023159"/>
    </source>
</evidence>
<feature type="domain" description="PRD" evidence="8">
    <location>
        <begin position="194"/>
        <end position="293"/>
    </location>
</feature>
<evidence type="ECO:0000313" key="10">
    <source>
        <dbReference type="Proteomes" id="UP000281061"/>
    </source>
</evidence>
<dbReference type="PANTHER" id="PTHR30185">
    <property type="entry name" value="CRYPTIC BETA-GLUCOSIDE BGL OPERON ANTITERMINATOR"/>
    <property type="match status" value="1"/>
</dbReference>
<dbReference type="InterPro" id="IPR050661">
    <property type="entry name" value="BglG_antiterminators"/>
</dbReference>